<dbReference type="InterPro" id="IPR039808">
    <property type="entry name" value="Cadherin"/>
</dbReference>
<evidence type="ECO:0000256" key="3">
    <source>
        <dbReference type="ARBA" id="ARBA00022685"/>
    </source>
</evidence>
<dbReference type="FunFam" id="2.60.40.60:FF:000012">
    <property type="entry name" value="Cadherin 24"/>
    <property type="match status" value="1"/>
</dbReference>
<evidence type="ECO:0000259" key="17">
    <source>
        <dbReference type="PROSITE" id="PS50268"/>
    </source>
</evidence>
<evidence type="ECO:0000313" key="18">
    <source>
        <dbReference type="Proteomes" id="UP000189705"/>
    </source>
</evidence>
<evidence type="ECO:0000256" key="2">
    <source>
        <dbReference type="ARBA" id="ARBA00022475"/>
    </source>
</evidence>
<dbReference type="FunFam" id="2.60.40.60:FF:000008">
    <property type="entry name" value="Cadherin 24"/>
    <property type="match status" value="1"/>
</dbReference>
<keyword evidence="12" id="KW-0325">Glycoprotein</keyword>
<evidence type="ECO:0000256" key="4">
    <source>
        <dbReference type="ARBA" id="ARBA00022692"/>
    </source>
</evidence>
<dbReference type="Gene3D" id="2.60.40.60">
    <property type="entry name" value="Cadherins"/>
    <property type="match status" value="5"/>
</dbReference>
<evidence type="ECO:0000256" key="16">
    <source>
        <dbReference type="SAM" id="SignalP"/>
    </source>
</evidence>
<evidence type="ECO:0000256" key="14">
    <source>
        <dbReference type="RuleBase" id="RU003318"/>
    </source>
</evidence>
<evidence type="ECO:0000256" key="11">
    <source>
        <dbReference type="ARBA" id="ARBA00023136"/>
    </source>
</evidence>
<keyword evidence="8 13" id="KW-0106">Calcium</keyword>
<evidence type="ECO:0000256" key="10">
    <source>
        <dbReference type="ARBA" id="ARBA00022989"/>
    </source>
</evidence>
<dbReference type="GO" id="GO:0034332">
    <property type="term" value="P:adherens junction organization"/>
    <property type="evidence" value="ECO:0007669"/>
    <property type="project" value="TreeGrafter"/>
</dbReference>
<dbReference type="InterPro" id="IPR002126">
    <property type="entry name" value="Cadherin-like_dom"/>
</dbReference>
<evidence type="ECO:0000256" key="7">
    <source>
        <dbReference type="ARBA" id="ARBA00022737"/>
    </source>
</evidence>
<keyword evidence="18" id="KW-1185">Reference proteome</keyword>
<dbReference type="GO" id="GO:0007043">
    <property type="term" value="P:cell-cell junction assembly"/>
    <property type="evidence" value="ECO:0007669"/>
    <property type="project" value="TreeGrafter"/>
</dbReference>
<evidence type="ECO:0000256" key="15">
    <source>
        <dbReference type="RuleBase" id="RU004357"/>
    </source>
</evidence>
<dbReference type="RefSeq" id="XP_025065754.1">
    <property type="nucleotide sequence ID" value="XM_025209969.1"/>
</dbReference>
<dbReference type="GO" id="GO:0016342">
    <property type="term" value="C:catenin complex"/>
    <property type="evidence" value="ECO:0007669"/>
    <property type="project" value="TreeGrafter"/>
</dbReference>
<dbReference type="SMART" id="SM00112">
    <property type="entry name" value="CA"/>
    <property type="match status" value="4"/>
</dbReference>
<keyword evidence="10" id="KW-1133">Transmembrane helix</keyword>
<dbReference type="GO" id="GO:0044331">
    <property type="term" value="P:cell-cell adhesion mediated by cadherin"/>
    <property type="evidence" value="ECO:0007669"/>
    <property type="project" value="TreeGrafter"/>
</dbReference>
<proteinExistence type="predicted"/>
<evidence type="ECO:0000256" key="13">
    <source>
        <dbReference type="PROSITE-ProRule" id="PRU00043"/>
    </source>
</evidence>
<dbReference type="Pfam" id="PF01049">
    <property type="entry name" value="CADH_Y-type_LIR"/>
    <property type="match status" value="1"/>
</dbReference>
<dbReference type="GO" id="GO:0045296">
    <property type="term" value="F:cadherin binding"/>
    <property type="evidence" value="ECO:0007669"/>
    <property type="project" value="TreeGrafter"/>
</dbReference>
<dbReference type="InterPro" id="IPR020894">
    <property type="entry name" value="Cadherin_CS"/>
</dbReference>
<feature type="domain" description="Cadherin" evidence="17">
    <location>
        <begin position="372"/>
        <end position="476"/>
    </location>
</feature>
<dbReference type="InterPro" id="IPR000233">
    <property type="entry name" value="Cadherin_Y-type_LIR"/>
</dbReference>
<keyword evidence="11" id="KW-0472">Membrane</keyword>
<dbReference type="GO" id="GO:0005912">
    <property type="term" value="C:adherens junction"/>
    <property type="evidence" value="ECO:0007669"/>
    <property type="project" value="TreeGrafter"/>
</dbReference>
<dbReference type="Pfam" id="PF00028">
    <property type="entry name" value="Cadherin"/>
    <property type="match status" value="4"/>
</dbReference>
<keyword evidence="9 14" id="KW-0130">Cell adhesion</keyword>
<dbReference type="InterPro" id="IPR015919">
    <property type="entry name" value="Cadherin-like_sf"/>
</dbReference>
<dbReference type="PROSITE" id="PS00232">
    <property type="entry name" value="CADHERIN_1"/>
    <property type="match status" value="2"/>
</dbReference>
<dbReference type="FunFam" id="2.60.40.60:FF:000017">
    <property type="entry name" value="Cadherin 24"/>
    <property type="match status" value="1"/>
</dbReference>
<keyword evidence="4 14" id="KW-0812">Transmembrane</keyword>
<dbReference type="PANTHER" id="PTHR24027:SF323">
    <property type="entry name" value="CADHERIN-19"/>
    <property type="match status" value="1"/>
</dbReference>
<gene>
    <name evidence="19" type="primary">LOC102386194</name>
</gene>
<evidence type="ECO:0000256" key="12">
    <source>
        <dbReference type="ARBA" id="ARBA00023180"/>
    </source>
</evidence>
<keyword evidence="3" id="KW-0165">Cleavage on pair of basic residues</keyword>
<dbReference type="GeneID" id="102386194"/>
<feature type="signal peptide" evidence="16">
    <location>
        <begin position="1"/>
        <end position="27"/>
    </location>
</feature>
<dbReference type="GO" id="GO:0000902">
    <property type="term" value="P:cell morphogenesis"/>
    <property type="evidence" value="ECO:0007669"/>
    <property type="project" value="TreeGrafter"/>
</dbReference>
<evidence type="ECO:0000256" key="9">
    <source>
        <dbReference type="ARBA" id="ARBA00022889"/>
    </source>
</evidence>
<dbReference type="Gene3D" id="4.10.900.10">
    <property type="entry name" value="TCF3-CBD (Catenin binding domain)"/>
    <property type="match status" value="1"/>
</dbReference>
<keyword evidence="5" id="KW-0479">Metal-binding</keyword>
<dbReference type="GO" id="GO:0016477">
    <property type="term" value="P:cell migration"/>
    <property type="evidence" value="ECO:0007669"/>
    <property type="project" value="TreeGrafter"/>
</dbReference>
<dbReference type="SUPFAM" id="SSF49313">
    <property type="entry name" value="Cadherin-like"/>
    <property type="match status" value="5"/>
</dbReference>
<dbReference type="Proteomes" id="UP000189705">
    <property type="component" value="Unplaced"/>
</dbReference>
<dbReference type="InterPro" id="IPR027397">
    <property type="entry name" value="Catenin-bd_sf"/>
</dbReference>
<evidence type="ECO:0000256" key="5">
    <source>
        <dbReference type="ARBA" id="ARBA00022723"/>
    </source>
</evidence>
<feature type="domain" description="Cadherin" evidence="17">
    <location>
        <begin position="258"/>
        <end position="371"/>
    </location>
</feature>
<dbReference type="CDD" id="cd11304">
    <property type="entry name" value="Cadherin_repeat"/>
    <property type="match status" value="5"/>
</dbReference>
<dbReference type="GO" id="GO:0005509">
    <property type="term" value="F:calcium ion binding"/>
    <property type="evidence" value="ECO:0007669"/>
    <property type="project" value="UniProtKB-UniRule"/>
</dbReference>
<comment type="function">
    <text evidence="15">Cadherins are calcium-dependent cell adhesion proteins.</text>
</comment>
<keyword evidence="2" id="KW-1003">Cell membrane</keyword>
<comment type="subcellular location">
    <subcellularLocation>
        <location evidence="1 14">Cell membrane</location>
        <topology evidence="1 14">Single-pass type I membrane protein</topology>
    </subcellularLocation>
</comment>
<evidence type="ECO:0000256" key="1">
    <source>
        <dbReference type="ARBA" id="ARBA00004251"/>
    </source>
</evidence>
<evidence type="ECO:0000313" key="19">
    <source>
        <dbReference type="RefSeq" id="XP_025065754.1"/>
    </source>
</evidence>
<dbReference type="PRINTS" id="PR00205">
    <property type="entry name" value="CADHERIN"/>
</dbReference>
<name>A0A3Q0H164_ALLSI</name>
<dbReference type="GO" id="GO:0008013">
    <property type="term" value="F:beta-catenin binding"/>
    <property type="evidence" value="ECO:0007669"/>
    <property type="project" value="TreeGrafter"/>
</dbReference>
<feature type="chain" id="PRO_5018257198" evidence="16">
    <location>
        <begin position="28"/>
        <end position="694"/>
    </location>
</feature>
<feature type="domain" description="Cadherin" evidence="17">
    <location>
        <begin position="476"/>
        <end position="594"/>
    </location>
</feature>
<protein>
    <submittedName>
        <fullName evidence="19">Cadherin-20 isoform X2</fullName>
    </submittedName>
</protein>
<sequence>MNCHTSLCLVLTMVQLWPCFLSTQRHAIQNTDQPFSSARRVKRGWVWNVFFVEEEMNLTEPVYVGQLKSDLDKEDSTFKYILTGEGAGSIFTINETTGVLHVIQKLDREKKALYTLRAQAINRNTQLPMEPESEFVIKVKDINDQKPQFLDGPYEATVPEMSPEGTSVIQVTATDGDDPYYGYNARLLYSIIQGQPYFSVEPKTGVIRISSETDRETQEKYFIIIQAKDMIGQMGGFSETATVTINLSDINDNAPKFQHTLYHMTVSEAAPLGTTIGKIMADDSDIGENAAMNYVIEGDASYVFDIITDNETQEGVVILKKKVDYETKRKYSIKAKVINRHIDERFLNEGPFEDSTLVRITVEDADEPPVFTSQEYVMEIAEGSESGSFVGAVNASDPDNTNSPIRYAIVHGMSLKRLFSINAQNGTIIITKPLDREITAWHNITVTATEARNPEQISEAPVYIHVLDVNDHAPEFPEYYETYVCENAEPGQLIQTISAVDKDDSVEGHHFYFSLQEETTNNSGFSVRDNQVFVLAILALRQQRKKSLFSEKAEEFRENIVRYDDEGGGEEDTEAFDIAALRTRTVMREHKPRRNITTEIQSLYRQSLQVGPDSAVFREFISEKLKEANADPNAPPYDSLQTYAFEGTGSLAGSLSSLGSHVSDMGESYDHLSEWGPHFKRLAKLYCPHKTARD</sequence>
<dbReference type="PROSITE" id="PS50268">
    <property type="entry name" value="CADHERIN_2"/>
    <property type="match status" value="5"/>
</dbReference>
<dbReference type="GO" id="GO:0016339">
    <property type="term" value="P:calcium-dependent cell-cell adhesion via plasma membrane cell adhesion molecules"/>
    <property type="evidence" value="ECO:0007669"/>
    <property type="project" value="TreeGrafter"/>
</dbReference>
<evidence type="ECO:0000256" key="6">
    <source>
        <dbReference type="ARBA" id="ARBA00022729"/>
    </source>
</evidence>
<feature type="domain" description="Cadherin" evidence="17">
    <location>
        <begin position="69"/>
        <end position="149"/>
    </location>
</feature>
<keyword evidence="7" id="KW-0677">Repeat</keyword>
<dbReference type="AlphaFoldDB" id="A0A3Q0H164"/>
<accession>A0A3Q0H164</accession>
<dbReference type="FunFam" id="4.10.900.10:FF:000001">
    <property type="entry name" value="Cadherin 2"/>
    <property type="match status" value="1"/>
</dbReference>
<dbReference type="PANTHER" id="PTHR24027">
    <property type="entry name" value="CADHERIN-23"/>
    <property type="match status" value="1"/>
</dbReference>
<keyword evidence="6 16" id="KW-0732">Signal</keyword>
<organism evidence="18 19">
    <name type="scientific">Alligator sinensis</name>
    <name type="common">Chinese alligator</name>
    <dbReference type="NCBI Taxonomy" id="38654"/>
    <lineage>
        <taxon>Eukaryota</taxon>
        <taxon>Metazoa</taxon>
        <taxon>Chordata</taxon>
        <taxon>Craniata</taxon>
        <taxon>Vertebrata</taxon>
        <taxon>Euteleostomi</taxon>
        <taxon>Archelosauria</taxon>
        <taxon>Archosauria</taxon>
        <taxon>Crocodylia</taxon>
        <taxon>Alligatoridae</taxon>
        <taxon>Alligatorinae</taxon>
        <taxon>Alligator</taxon>
    </lineage>
</organism>
<evidence type="ECO:0000256" key="8">
    <source>
        <dbReference type="ARBA" id="ARBA00022837"/>
    </source>
</evidence>
<feature type="domain" description="Cadherin" evidence="17">
    <location>
        <begin position="150"/>
        <end position="257"/>
    </location>
</feature>
<dbReference type="GO" id="GO:0007156">
    <property type="term" value="P:homophilic cell adhesion via plasma membrane adhesion molecules"/>
    <property type="evidence" value="ECO:0007669"/>
    <property type="project" value="InterPro"/>
</dbReference>
<dbReference type="FunFam" id="2.60.40.60:FF:000009">
    <property type="entry name" value="Cadherin 24"/>
    <property type="match status" value="1"/>
</dbReference>
<reference evidence="19" key="1">
    <citation type="submission" date="2025-08" db="UniProtKB">
        <authorList>
            <consortium name="RefSeq"/>
        </authorList>
    </citation>
    <scope>IDENTIFICATION</scope>
</reference>